<comment type="function">
    <text evidence="5">Specifically catalyzes the decarboxylation of meso-diaminopimelate (meso-DAP) to L-lysine.</text>
</comment>
<gene>
    <name evidence="5 9" type="primary">lysA</name>
    <name evidence="9" type="ORF">MOO45_02390</name>
</gene>
<feature type="binding site" evidence="5">
    <location>
        <position position="332"/>
    </location>
    <ligand>
        <name>substrate</name>
    </ligand>
</feature>
<evidence type="ECO:0000256" key="3">
    <source>
        <dbReference type="ARBA" id="ARBA00022898"/>
    </source>
</evidence>
<dbReference type="InterPro" id="IPR002986">
    <property type="entry name" value="DAP_deCOOHase_LysA"/>
</dbReference>
<evidence type="ECO:0000313" key="10">
    <source>
        <dbReference type="Proteomes" id="UP000831495"/>
    </source>
</evidence>
<dbReference type="SUPFAM" id="SSF51419">
    <property type="entry name" value="PLP-binding barrel"/>
    <property type="match status" value="1"/>
</dbReference>
<dbReference type="GO" id="GO:0008836">
    <property type="term" value="F:diaminopimelate decarboxylase activity"/>
    <property type="evidence" value="ECO:0007669"/>
    <property type="project" value="UniProtKB-EC"/>
</dbReference>
<comment type="cofactor">
    <cofactor evidence="1 5 7">
        <name>pyridoxal 5'-phosphate</name>
        <dbReference type="ChEBI" id="CHEBI:597326"/>
    </cofactor>
</comment>
<dbReference type="SUPFAM" id="SSF50621">
    <property type="entry name" value="Alanine racemase C-terminal domain-like"/>
    <property type="match status" value="1"/>
</dbReference>
<dbReference type="PANTHER" id="PTHR43727">
    <property type="entry name" value="DIAMINOPIMELATE DECARBOXYLASE"/>
    <property type="match status" value="1"/>
</dbReference>
<keyword evidence="4 5" id="KW-0456">Lyase</keyword>
<dbReference type="InterPro" id="IPR029066">
    <property type="entry name" value="PLP-binding_barrel"/>
</dbReference>
<dbReference type="InterPro" id="IPR022644">
    <property type="entry name" value="De-COase2_N"/>
</dbReference>
<keyword evidence="10" id="KW-1185">Reference proteome</keyword>
<organism evidence="9 10">
    <name type="scientific">Bombilactobacillus folatiphilus</name>
    <dbReference type="NCBI Taxonomy" id="2923362"/>
    <lineage>
        <taxon>Bacteria</taxon>
        <taxon>Bacillati</taxon>
        <taxon>Bacillota</taxon>
        <taxon>Bacilli</taxon>
        <taxon>Lactobacillales</taxon>
        <taxon>Lactobacillaceae</taxon>
        <taxon>Bombilactobacillus</taxon>
    </lineage>
</organism>
<feature type="binding site" evidence="5">
    <location>
        <position position="246"/>
    </location>
    <ligand>
        <name>pyridoxal 5'-phosphate</name>
        <dbReference type="ChEBI" id="CHEBI:597326"/>
    </ligand>
</feature>
<evidence type="ECO:0000256" key="2">
    <source>
        <dbReference type="ARBA" id="ARBA00022793"/>
    </source>
</evidence>
<sequence>MKINVNEQGHLTIGGCDALELAQNYETPLVVYDVAQIRQQLRSYQEAFKQQQISAVVSYASKAFCAKAIYQVVQQEGAHVDVVSAGELATALAAGFDPQNISYHGNNKSLAELDFAIAQQVGVLVVDNFYELTLLQSLLHYKYPRQTIQVMLRITPGISAHTHEYDQTGQIDSKFGFDVNSGQAEKALQQVLQNPQLDLIGIHAHIGSQIMAVAGFELLVAKLCQLAHAWQQKYHFETKILNLGGGFGIRYTDSDEPLTAQQFVEAIVQTLRKEWVNSDSELPQVWIEPGRAIVGNAGVSLYTIGSKKTIPHVRTFLTVDGGMGDNIRPALYQAQYEAVLARAPLAAAEQTVTVAGRYCESGDVLISQQALPATQPGDILAVLATGAYGYSMASNYNRIGRPAVVFAEEGQGQIVVAREEIVDLMHLDQDYVKENE</sequence>
<dbReference type="InterPro" id="IPR000183">
    <property type="entry name" value="Orn/DAP/Arg_de-COase"/>
</dbReference>
<keyword evidence="5 7" id="KW-0457">Lysine biosynthesis</keyword>
<protein>
    <recommendedName>
        <fullName evidence="5 6">Diaminopimelate decarboxylase</fullName>
        <shortName evidence="5">DAP decarboxylase</shortName>
        <shortName evidence="5">DAPDC</shortName>
        <ecNumber evidence="5 6">4.1.1.20</ecNumber>
    </recommendedName>
</protein>
<keyword evidence="3 5" id="KW-0663">Pyridoxal phosphate</keyword>
<dbReference type="CDD" id="cd06828">
    <property type="entry name" value="PLPDE_III_DapDC"/>
    <property type="match status" value="1"/>
</dbReference>
<feature type="binding site" evidence="5">
    <location>
        <position position="388"/>
    </location>
    <ligand>
        <name>pyridoxal 5'-phosphate</name>
        <dbReference type="ChEBI" id="CHEBI:597326"/>
    </ligand>
</feature>
<keyword evidence="5" id="KW-0028">Amino-acid biosynthesis</keyword>
<evidence type="ECO:0000313" key="9">
    <source>
        <dbReference type="EMBL" id="UQS82868.1"/>
    </source>
</evidence>
<feature type="binding site" evidence="5">
    <location>
        <position position="360"/>
    </location>
    <ligand>
        <name>substrate</name>
    </ligand>
</feature>
<evidence type="ECO:0000256" key="7">
    <source>
        <dbReference type="RuleBase" id="RU003738"/>
    </source>
</evidence>
<comment type="catalytic activity">
    <reaction evidence="5 7">
        <text>meso-2,6-diaminopimelate + H(+) = L-lysine + CO2</text>
        <dbReference type="Rhea" id="RHEA:15101"/>
        <dbReference type="ChEBI" id="CHEBI:15378"/>
        <dbReference type="ChEBI" id="CHEBI:16526"/>
        <dbReference type="ChEBI" id="CHEBI:32551"/>
        <dbReference type="ChEBI" id="CHEBI:57791"/>
        <dbReference type="EC" id="4.1.1.20"/>
    </reaction>
</comment>
<accession>A0ABY4PB19</accession>
<dbReference type="Proteomes" id="UP000831495">
    <property type="component" value="Chromosome"/>
</dbReference>
<evidence type="ECO:0000259" key="8">
    <source>
        <dbReference type="Pfam" id="PF02784"/>
    </source>
</evidence>
<dbReference type="Pfam" id="PF02784">
    <property type="entry name" value="Orn_Arg_deC_N"/>
    <property type="match status" value="1"/>
</dbReference>
<evidence type="ECO:0000256" key="6">
    <source>
        <dbReference type="NCBIfam" id="TIGR01048"/>
    </source>
</evidence>
<dbReference type="EMBL" id="CP093366">
    <property type="protein sequence ID" value="UQS82868.1"/>
    <property type="molecule type" value="Genomic_DNA"/>
</dbReference>
<feature type="binding site" evidence="5">
    <location>
        <begin position="288"/>
        <end position="291"/>
    </location>
    <ligand>
        <name>pyridoxal 5'-phosphate</name>
        <dbReference type="ChEBI" id="CHEBI:597326"/>
    </ligand>
</feature>
<feature type="domain" description="Orn/DAP/Arg decarboxylase 2 N-terminal" evidence="8">
    <location>
        <begin position="35"/>
        <end position="295"/>
    </location>
</feature>
<evidence type="ECO:0000256" key="5">
    <source>
        <dbReference type="HAMAP-Rule" id="MF_02120"/>
    </source>
</evidence>
<dbReference type="PANTHER" id="PTHR43727:SF2">
    <property type="entry name" value="GROUP IV DECARBOXYLASE"/>
    <property type="match status" value="1"/>
</dbReference>
<dbReference type="NCBIfam" id="TIGR01048">
    <property type="entry name" value="lysA"/>
    <property type="match status" value="1"/>
</dbReference>
<feature type="binding site" evidence="5">
    <location>
        <position position="328"/>
    </location>
    <ligand>
        <name>substrate</name>
    </ligand>
</feature>
<name>A0ABY4PB19_9LACO</name>
<proteinExistence type="inferred from homology"/>
<dbReference type="InterPro" id="IPR009006">
    <property type="entry name" value="Ala_racemase/Decarboxylase_C"/>
</dbReference>
<feature type="binding site" evidence="5">
    <location>
        <position position="291"/>
    </location>
    <ligand>
        <name>substrate</name>
    </ligand>
</feature>
<dbReference type="RefSeq" id="WP_249515132.1">
    <property type="nucleotide sequence ID" value="NZ_CP093366.1"/>
</dbReference>
<dbReference type="HAMAP" id="MF_02120">
    <property type="entry name" value="LysA"/>
    <property type="match status" value="1"/>
</dbReference>
<dbReference type="PRINTS" id="PR01179">
    <property type="entry name" value="ODADCRBXLASE"/>
</dbReference>
<feature type="modified residue" description="N6-(pyridoxal phosphate)lysine" evidence="5">
    <location>
        <position position="62"/>
    </location>
</feature>
<comment type="subunit">
    <text evidence="5">Homodimer.</text>
</comment>
<keyword evidence="2 5" id="KW-0210">Decarboxylase</keyword>
<dbReference type="EC" id="4.1.1.20" evidence="5 6"/>
<dbReference type="Gene3D" id="3.20.20.10">
    <property type="entry name" value="Alanine racemase"/>
    <property type="match status" value="1"/>
</dbReference>
<feature type="binding site" evidence="5">
    <location>
        <position position="388"/>
    </location>
    <ligand>
        <name>substrate</name>
    </ligand>
</feature>
<comment type="similarity">
    <text evidence="5">Belongs to the Orn/Lys/Arg decarboxylase class-II family. LysA subfamily.</text>
</comment>
<reference evidence="9" key="1">
    <citation type="journal article" date="2022" name="Int. J. Syst. Evol. Microbiol.">
        <title>Apilactobacillus apisilvae sp. nov., Nicolia spurrieriana gen. nov. sp. nov., Bombilactobacillus folatiphilus sp. nov. and Bombilactobacillus thymidiniphilus sp. nov., four new lactic acid bacterial isolates from stingless bees Tetragonula carbonaria and Austroplebeia australis.</title>
        <authorList>
            <person name="Oliphant S.A."/>
            <person name="Watson-Haigh N.S."/>
            <person name="Sumby K.M."/>
            <person name="Gardner J."/>
            <person name="Groom S."/>
            <person name="Jiranek V."/>
        </authorList>
    </citation>
    <scope>NUCLEOTIDE SEQUENCE</scope>
    <source>
        <strain evidence="9">SG4_D2</strain>
    </source>
</reference>
<comment type="pathway">
    <text evidence="5 7">Amino-acid biosynthesis; L-lysine biosynthesis via DAP pathway; L-lysine from DL-2,6-diaminopimelate: step 1/1.</text>
</comment>
<dbReference type="PRINTS" id="PR01181">
    <property type="entry name" value="DAPDCRBXLASE"/>
</dbReference>
<evidence type="ECO:0000256" key="1">
    <source>
        <dbReference type="ARBA" id="ARBA00001933"/>
    </source>
</evidence>
<evidence type="ECO:0000256" key="4">
    <source>
        <dbReference type="ARBA" id="ARBA00023239"/>
    </source>
</evidence>
<dbReference type="Gene3D" id="2.40.37.10">
    <property type="entry name" value="Lyase, Ornithine Decarboxylase, Chain A, domain 1"/>
    <property type="match status" value="1"/>
</dbReference>